<dbReference type="InterPro" id="IPR030470">
    <property type="entry name" value="UbiA_prenylTrfase_CS"/>
</dbReference>
<dbReference type="InterPro" id="IPR006370">
    <property type="entry name" value="HB_polyprenyltransferase-like"/>
</dbReference>
<gene>
    <name evidence="13" type="ORF">MNODULE_16165</name>
</gene>
<dbReference type="RefSeq" id="WP_168061790.1">
    <property type="nucleotide sequence ID" value="NZ_VTOW01000003.1"/>
</dbReference>
<protein>
    <recommendedName>
        <fullName evidence="11">4-hydroxybenzoate octaprenyltransferase</fullName>
        <ecNumber evidence="11">2.5.1.39</ecNumber>
    </recommendedName>
</protein>
<dbReference type="FunFam" id="1.10.357.140:FF:000008">
    <property type="entry name" value="4-hydroxybenzoate octaprenyltransferase"/>
    <property type="match status" value="1"/>
</dbReference>
<dbReference type="CDD" id="cd13959">
    <property type="entry name" value="PT_UbiA_COQ2"/>
    <property type="match status" value="1"/>
</dbReference>
<evidence type="ECO:0000256" key="12">
    <source>
        <dbReference type="SAM" id="Phobius"/>
    </source>
</evidence>
<feature type="transmembrane region" description="Helical" evidence="12">
    <location>
        <begin position="142"/>
        <end position="159"/>
    </location>
</feature>
<comment type="cofactor">
    <cofactor evidence="1">
        <name>Mg(2+)</name>
        <dbReference type="ChEBI" id="CHEBI:18420"/>
    </cofactor>
</comment>
<dbReference type="GO" id="GO:0006744">
    <property type="term" value="P:ubiquinone biosynthetic process"/>
    <property type="evidence" value="ECO:0007669"/>
    <property type="project" value="UniProtKB-UniRule"/>
</dbReference>
<evidence type="ECO:0000256" key="6">
    <source>
        <dbReference type="ARBA" id="ARBA00022679"/>
    </source>
</evidence>
<keyword evidence="10 12" id="KW-0472">Membrane</keyword>
<evidence type="ECO:0000256" key="7">
    <source>
        <dbReference type="ARBA" id="ARBA00022688"/>
    </source>
</evidence>
<keyword evidence="14" id="KW-1185">Reference proteome</keyword>
<evidence type="ECO:0000256" key="9">
    <source>
        <dbReference type="ARBA" id="ARBA00022989"/>
    </source>
</evidence>
<feature type="transmembrane region" description="Helical" evidence="12">
    <location>
        <begin position="235"/>
        <end position="255"/>
    </location>
</feature>
<dbReference type="AlphaFoldDB" id="A0A7X6DS24"/>
<dbReference type="GO" id="GO:0008412">
    <property type="term" value="F:4-hydroxybenzoate polyprenyltransferase activity"/>
    <property type="evidence" value="ECO:0007669"/>
    <property type="project" value="UniProtKB-UniRule"/>
</dbReference>
<evidence type="ECO:0000313" key="14">
    <source>
        <dbReference type="Proteomes" id="UP000534783"/>
    </source>
</evidence>
<dbReference type="Pfam" id="PF01040">
    <property type="entry name" value="UbiA"/>
    <property type="match status" value="1"/>
</dbReference>
<name>A0A7X6DS24_9BACT</name>
<evidence type="ECO:0000256" key="1">
    <source>
        <dbReference type="ARBA" id="ARBA00001946"/>
    </source>
</evidence>
<feature type="transmembrane region" description="Helical" evidence="12">
    <location>
        <begin position="21"/>
        <end position="37"/>
    </location>
</feature>
<evidence type="ECO:0000256" key="11">
    <source>
        <dbReference type="NCBIfam" id="TIGR01474"/>
    </source>
</evidence>
<evidence type="ECO:0000313" key="13">
    <source>
        <dbReference type="EMBL" id="NKE72285.1"/>
    </source>
</evidence>
<dbReference type="Proteomes" id="UP000534783">
    <property type="component" value="Unassembled WGS sequence"/>
</dbReference>
<dbReference type="PANTHER" id="PTHR11048:SF28">
    <property type="entry name" value="4-HYDROXYBENZOATE POLYPRENYLTRANSFERASE, MITOCHONDRIAL"/>
    <property type="match status" value="1"/>
</dbReference>
<dbReference type="Gene3D" id="1.20.120.1780">
    <property type="entry name" value="UbiA prenyltransferase"/>
    <property type="match status" value="1"/>
</dbReference>
<dbReference type="InterPro" id="IPR000537">
    <property type="entry name" value="UbiA_prenyltransferase"/>
</dbReference>
<dbReference type="FunFam" id="1.20.120.1780:FF:000001">
    <property type="entry name" value="4-hydroxybenzoate octaprenyltransferase"/>
    <property type="match status" value="1"/>
</dbReference>
<dbReference type="PROSITE" id="PS00943">
    <property type="entry name" value="UBIA"/>
    <property type="match status" value="1"/>
</dbReference>
<evidence type="ECO:0000256" key="2">
    <source>
        <dbReference type="ARBA" id="ARBA00004141"/>
    </source>
</evidence>
<feature type="transmembrane region" description="Helical" evidence="12">
    <location>
        <begin position="165"/>
        <end position="188"/>
    </location>
</feature>
<dbReference type="InterPro" id="IPR039653">
    <property type="entry name" value="Prenyltransferase"/>
</dbReference>
<dbReference type="HAMAP" id="MF_01635">
    <property type="entry name" value="UbiA"/>
    <property type="match status" value="1"/>
</dbReference>
<dbReference type="NCBIfam" id="TIGR01474">
    <property type="entry name" value="ubiA_proteo"/>
    <property type="match status" value="1"/>
</dbReference>
<evidence type="ECO:0000256" key="3">
    <source>
        <dbReference type="ARBA" id="ARBA00005985"/>
    </source>
</evidence>
<feature type="transmembrane region" description="Helical" evidence="12">
    <location>
        <begin position="200"/>
        <end position="223"/>
    </location>
</feature>
<accession>A0A7X6DS24</accession>
<comment type="subcellular location">
    <subcellularLocation>
        <location evidence="2">Membrane</location>
        <topology evidence="2">Multi-pass membrane protein</topology>
    </subcellularLocation>
</comment>
<reference evidence="13 14" key="1">
    <citation type="journal article" date="2020" name="Nature">
        <title>Bacterial chemolithoautotrophy via manganese oxidation.</title>
        <authorList>
            <person name="Yu H."/>
            <person name="Leadbetter J.R."/>
        </authorList>
    </citation>
    <scope>NUCLEOTIDE SEQUENCE [LARGE SCALE GENOMIC DNA]</scope>
    <source>
        <strain evidence="13 14">Mn-1</strain>
    </source>
</reference>
<evidence type="ECO:0000256" key="5">
    <source>
        <dbReference type="ARBA" id="ARBA00022519"/>
    </source>
</evidence>
<keyword evidence="5" id="KW-0997">Cell inner membrane</keyword>
<keyword evidence="4" id="KW-1003">Cell membrane</keyword>
<dbReference type="PANTHER" id="PTHR11048">
    <property type="entry name" value="PRENYLTRANSFERASES"/>
    <property type="match status" value="1"/>
</dbReference>
<sequence>MKQLWRKRQEVAKLIRLDKQYGTLLLLFPTLWSLFVASEGRPSLKHLSVFVLGSFMMRSAGCVMNDMADRKFDARVERTKDRPLAKNALTLMEALVVLFFLLLSSLFLVLLLNPLTFLLSFAALFTALFYPFAKRFTYLPQIILGVAFSWGVVMAWTAVRNELALTPFLILLANLFWATGYDTVYALMDRDDDLRIGVKSTAVLFGAQSWMAVSFFYLLVIFFLTLAGKQLGMNLIYYLSLAGAALLFFGQTIQLRRLPERPALFALFRSHVWVGLIILVGITLNYHLKN</sequence>
<comment type="similarity">
    <text evidence="3">Belongs to the UbiA prenyltransferase family.</text>
</comment>
<evidence type="ECO:0000256" key="10">
    <source>
        <dbReference type="ARBA" id="ARBA00023136"/>
    </source>
</evidence>
<evidence type="ECO:0000256" key="8">
    <source>
        <dbReference type="ARBA" id="ARBA00022692"/>
    </source>
</evidence>
<evidence type="ECO:0000256" key="4">
    <source>
        <dbReference type="ARBA" id="ARBA00022475"/>
    </source>
</evidence>
<dbReference type="GO" id="GO:0005886">
    <property type="term" value="C:plasma membrane"/>
    <property type="evidence" value="ECO:0007669"/>
    <property type="project" value="TreeGrafter"/>
</dbReference>
<keyword evidence="7" id="KW-0831">Ubiquinone biosynthesis</keyword>
<keyword evidence="6 13" id="KW-0808">Transferase</keyword>
<dbReference type="InterPro" id="IPR044878">
    <property type="entry name" value="UbiA_sf"/>
</dbReference>
<organism evidence="13 14">
    <name type="scientific">Candidatus Manganitrophus noduliformans</name>
    <dbReference type="NCBI Taxonomy" id="2606439"/>
    <lineage>
        <taxon>Bacteria</taxon>
        <taxon>Pseudomonadati</taxon>
        <taxon>Nitrospirota</taxon>
        <taxon>Nitrospiria</taxon>
        <taxon>Candidatus Troglogloeales</taxon>
        <taxon>Candidatus Manganitrophaceae</taxon>
        <taxon>Candidatus Manganitrophus</taxon>
    </lineage>
</organism>
<feature type="transmembrane region" description="Helical" evidence="12">
    <location>
        <begin position="115"/>
        <end position="133"/>
    </location>
</feature>
<dbReference type="EC" id="2.5.1.39" evidence="11"/>
<keyword evidence="8 12" id="KW-0812">Transmembrane</keyword>
<proteinExistence type="inferred from homology"/>
<comment type="caution">
    <text evidence="13">The sequence shown here is derived from an EMBL/GenBank/DDBJ whole genome shotgun (WGS) entry which is preliminary data.</text>
</comment>
<feature type="transmembrane region" description="Helical" evidence="12">
    <location>
        <begin position="89"/>
        <end position="109"/>
    </location>
</feature>
<dbReference type="EMBL" id="VTOW01000003">
    <property type="protein sequence ID" value="NKE72285.1"/>
    <property type="molecule type" value="Genomic_DNA"/>
</dbReference>
<keyword evidence="9 12" id="KW-1133">Transmembrane helix</keyword>
<feature type="transmembrane region" description="Helical" evidence="12">
    <location>
        <begin position="267"/>
        <end position="288"/>
    </location>
</feature>
<dbReference type="Gene3D" id="1.10.357.140">
    <property type="entry name" value="UbiA prenyltransferase"/>
    <property type="match status" value="1"/>
</dbReference>